<name>A0ABW5CTF8_9BACT</name>
<evidence type="ECO:0000313" key="2">
    <source>
        <dbReference type="EMBL" id="MFD2245627.1"/>
    </source>
</evidence>
<dbReference type="EMBL" id="JBHUIM010000001">
    <property type="protein sequence ID" value="MFD2245627.1"/>
    <property type="molecule type" value="Genomic_DNA"/>
</dbReference>
<protein>
    <submittedName>
        <fullName evidence="2">PepSY-associated TM helix domain-containing protein</fullName>
    </submittedName>
</protein>
<feature type="transmembrane region" description="Helical" evidence="1">
    <location>
        <begin position="186"/>
        <end position="206"/>
    </location>
</feature>
<feature type="transmembrane region" description="Helical" evidence="1">
    <location>
        <begin position="131"/>
        <end position="156"/>
    </location>
</feature>
<gene>
    <name evidence="2" type="ORF">ACFSKP_05140</name>
</gene>
<keyword evidence="1" id="KW-0812">Transmembrane</keyword>
<accession>A0ABW5CTF8</accession>
<proteinExistence type="predicted"/>
<reference evidence="3" key="1">
    <citation type="journal article" date="2019" name="Int. J. Syst. Evol. Microbiol.">
        <title>The Global Catalogue of Microorganisms (GCM) 10K type strain sequencing project: providing services to taxonomists for standard genome sequencing and annotation.</title>
        <authorList>
            <consortium name="The Broad Institute Genomics Platform"/>
            <consortium name="The Broad Institute Genome Sequencing Center for Infectious Disease"/>
            <person name="Wu L."/>
            <person name="Ma J."/>
        </authorList>
    </citation>
    <scope>NUCLEOTIDE SEQUENCE [LARGE SCALE GENOMIC DNA]</scope>
    <source>
        <strain evidence="3">CGMCC 4.1782</strain>
    </source>
</reference>
<keyword evidence="1" id="KW-1133">Transmembrane helix</keyword>
<feature type="transmembrane region" description="Helical" evidence="1">
    <location>
        <begin position="12"/>
        <end position="32"/>
    </location>
</feature>
<organism evidence="2 3">
    <name type="scientific">Pontibacter ruber</name>
    <dbReference type="NCBI Taxonomy" id="1343895"/>
    <lineage>
        <taxon>Bacteria</taxon>
        <taxon>Pseudomonadati</taxon>
        <taxon>Bacteroidota</taxon>
        <taxon>Cytophagia</taxon>
        <taxon>Cytophagales</taxon>
        <taxon>Hymenobacteraceae</taxon>
        <taxon>Pontibacter</taxon>
    </lineage>
</organism>
<dbReference type="Proteomes" id="UP001597374">
    <property type="component" value="Unassembled WGS sequence"/>
</dbReference>
<keyword evidence="1" id="KW-0472">Membrane</keyword>
<dbReference type="PANTHER" id="PTHR34219">
    <property type="entry name" value="IRON-REGULATED INNER MEMBRANE PROTEIN-RELATED"/>
    <property type="match status" value="1"/>
</dbReference>
<dbReference type="Pfam" id="PF03929">
    <property type="entry name" value="PepSY_TM"/>
    <property type="match status" value="1"/>
</dbReference>
<keyword evidence="3" id="KW-1185">Reference proteome</keyword>
<dbReference type="InterPro" id="IPR005625">
    <property type="entry name" value="PepSY-ass_TM"/>
</dbReference>
<feature type="transmembrane region" description="Helical" evidence="1">
    <location>
        <begin position="337"/>
        <end position="357"/>
    </location>
</feature>
<evidence type="ECO:0000256" key="1">
    <source>
        <dbReference type="SAM" id="Phobius"/>
    </source>
</evidence>
<comment type="caution">
    <text evidence="2">The sequence shown here is derived from an EMBL/GenBank/DDBJ whole genome shotgun (WGS) entry which is preliminary data.</text>
</comment>
<dbReference type="RefSeq" id="WP_250428829.1">
    <property type="nucleotide sequence ID" value="NZ_JALPRR010000002.1"/>
</dbReference>
<evidence type="ECO:0000313" key="3">
    <source>
        <dbReference type="Proteomes" id="UP001597374"/>
    </source>
</evidence>
<sequence length="376" mass="42150">MRKLILQLHLWIGLTAGAILSVVGVTGSAYVFQPELTRLLYADLYRAKDPEAVPVNPEVVIQAAEEAFRGKVSNVHFPLRELENYILKVEGKKEWLFYDASTGNYLGEMKERRGVLDKVLEVHRGLVVGEIGSVITGICALLMALVLLSSGLYLWWPRKKKQFKDGLRLKPNASFKRRSYDLHNVFGFYFSVPLFLAAITGAYFAFSVEMHAVVDSITGAKELTPNPKALHSVYQPGVQPMTLQQAMELMNSSKYKGYHKRNLTMPKDSVGHVYFSLTNASDIDAGAELRPMVYLDQYTGKPLYAYDPVAAPAGRRLLRNWFVPIHFGEVGGYVTRVLWFILGLLPATLWVTGLLIWRGKRKKKNKKAVTGKGAIA</sequence>